<dbReference type="AlphaFoldDB" id="A0A7Z2NYJ8"/>
<protein>
    <submittedName>
        <fullName evidence="4">EAL domain-containing protein</fullName>
    </submittedName>
</protein>
<dbReference type="Pfam" id="PF00072">
    <property type="entry name" value="Response_reg"/>
    <property type="match status" value="1"/>
</dbReference>
<name>A0A7Z2NYJ8_9SPHN</name>
<dbReference type="InterPro" id="IPR011006">
    <property type="entry name" value="CheY-like_superfamily"/>
</dbReference>
<dbReference type="InterPro" id="IPR050706">
    <property type="entry name" value="Cyclic-di-GMP_PDE-like"/>
</dbReference>
<organism evidence="4 5">
    <name type="scientific">Sphingomonas changnyeongensis</name>
    <dbReference type="NCBI Taxonomy" id="2698679"/>
    <lineage>
        <taxon>Bacteria</taxon>
        <taxon>Pseudomonadati</taxon>
        <taxon>Pseudomonadota</taxon>
        <taxon>Alphaproteobacteria</taxon>
        <taxon>Sphingomonadales</taxon>
        <taxon>Sphingomonadaceae</taxon>
        <taxon>Sphingomonas</taxon>
    </lineage>
</organism>
<dbReference type="InterPro" id="IPR001789">
    <property type="entry name" value="Sig_transdc_resp-reg_receiver"/>
</dbReference>
<dbReference type="SUPFAM" id="SSF52172">
    <property type="entry name" value="CheY-like"/>
    <property type="match status" value="1"/>
</dbReference>
<dbReference type="PANTHER" id="PTHR33121:SF70">
    <property type="entry name" value="SIGNALING PROTEIN YKOW"/>
    <property type="match status" value="1"/>
</dbReference>
<feature type="domain" description="EAL" evidence="3">
    <location>
        <begin position="129"/>
        <end position="384"/>
    </location>
</feature>
<feature type="modified residue" description="4-aspartylphosphate" evidence="1">
    <location>
        <position position="52"/>
    </location>
</feature>
<evidence type="ECO:0000259" key="3">
    <source>
        <dbReference type="PROSITE" id="PS50883"/>
    </source>
</evidence>
<evidence type="ECO:0000259" key="2">
    <source>
        <dbReference type="PROSITE" id="PS50110"/>
    </source>
</evidence>
<dbReference type="SMART" id="SM00052">
    <property type="entry name" value="EAL"/>
    <property type="match status" value="1"/>
</dbReference>
<dbReference type="GO" id="GO:0000160">
    <property type="term" value="P:phosphorelay signal transduction system"/>
    <property type="evidence" value="ECO:0007669"/>
    <property type="project" value="InterPro"/>
</dbReference>
<evidence type="ECO:0000256" key="1">
    <source>
        <dbReference type="PROSITE-ProRule" id="PRU00169"/>
    </source>
</evidence>
<dbReference type="SUPFAM" id="SSF141868">
    <property type="entry name" value="EAL domain-like"/>
    <property type="match status" value="1"/>
</dbReference>
<feature type="domain" description="Response regulatory" evidence="2">
    <location>
        <begin position="5"/>
        <end position="122"/>
    </location>
</feature>
<dbReference type="RefSeq" id="WP_160593690.1">
    <property type="nucleotide sequence ID" value="NZ_CP047895.1"/>
</dbReference>
<accession>A0A7Z2NYJ8</accession>
<dbReference type="EMBL" id="CP047895">
    <property type="protein sequence ID" value="QHL91654.1"/>
    <property type="molecule type" value="Genomic_DNA"/>
</dbReference>
<dbReference type="Gene3D" id="3.20.20.450">
    <property type="entry name" value="EAL domain"/>
    <property type="match status" value="1"/>
</dbReference>
<sequence length="387" mass="42148">MTRPRILVIDDDEAVGETLQMTLVLRGYPAVWRPSLAEAERRDDQAEVIVLDLNMPGHDGFTTIDDIARSRRHAQLIIASGQSEKIIAAAVACAKAAGIAVLGALEKPYTGRELVDVLDRFVPGGPDPNADDAGLIQAAIADGTLVERLHVVFQSKRDLKRGTITGYEALARLTGERFVSPELMFGPAVPLDLQLQMTRKVFLESIAAWQRLNDAGAPVPISVNCNPQTLCHPAFLDMVEALVRDAGLPPSMLLVELTEHASLEQAHQLARAASRLAMLGFRMALDDFGRGTTSYERLTRLPLAEIKIDKDIFWSACAGEISMSMLREVVTFCHANGMAATIEGIECELHRREALALGADFGQGFLWDKPGELLAQPEPAVRQAVGR</sequence>
<dbReference type="InterPro" id="IPR001633">
    <property type="entry name" value="EAL_dom"/>
</dbReference>
<dbReference type="CDD" id="cd01948">
    <property type="entry name" value="EAL"/>
    <property type="match status" value="1"/>
</dbReference>
<proteinExistence type="predicted"/>
<dbReference type="PROSITE" id="PS50110">
    <property type="entry name" value="RESPONSE_REGULATORY"/>
    <property type="match status" value="1"/>
</dbReference>
<dbReference type="SMART" id="SM00448">
    <property type="entry name" value="REC"/>
    <property type="match status" value="1"/>
</dbReference>
<dbReference type="KEGG" id="schy:GVO57_13680"/>
<reference evidence="4 5" key="1">
    <citation type="submission" date="2020-01" db="EMBL/GenBank/DDBJ databases">
        <title>Sphingomonas sp. C33 whole genome sequece.</title>
        <authorList>
            <person name="Park C."/>
        </authorList>
    </citation>
    <scope>NUCLEOTIDE SEQUENCE [LARGE SCALE GENOMIC DNA]</scope>
    <source>
        <strain evidence="4 5">C33</strain>
    </source>
</reference>
<dbReference type="Proteomes" id="UP000464468">
    <property type="component" value="Chromosome"/>
</dbReference>
<dbReference type="InterPro" id="IPR035919">
    <property type="entry name" value="EAL_sf"/>
</dbReference>
<keyword evidence="1" id="KW-0597">Phosphoprotein</keyword>
<dbReference type="GO" id="GO:0071111">
    <property type="term" value="F:cyclic-guanylate-specific phosphodiesterase activity"/>
    <property type="evidence" value="ECO:0007669"/>
    <property type="project" value="InterPro"/>
</dbReference>
<dbReference type="Gene3D" id="3.40.50.2300">
    <property type="match status" value="1"/>
</dbReference>
<evidence type="ECO:0000313" key="4">
    <source>
        <dbReference type="EMBL" id="QHL91654.1"/>
    </source>
</evidence>
<keyword evidence="5" id="KW-1185">Reference proteome</keyword>
<dbReference type="PROSITE" id="PS50883">
    <property type="entry name" value="EAL"/>
    <property type="match status" value="1"/>
</dbReference>
<evidence type="ECO:0000313" key="5">
    <source>
        <dbReference type="Proteomes" id="UP000464468"/>
    </source>
</evidence>
<dbReference type="PANTHER" id="PTHR33121">
    <property type="entry name" value="CYCLIC DI-GMP PHOSPHODIESTERASE PDEF"/>
    <property type="match status" value="1"/>
</dbReference>
<dbReference type="Pfam" id="PF00563">
    <property type="entry name" value="EAL"/>
    <property type="match status" value="1"/>
</dbReference>
<gene>
    <name evidence="4" type="ORF">GVO57_13680</name>
</gene>